<dbReference type="Proteomes" id="UP001165960">
    <property type="component" value="Unassembled WGS sequence"/>
</dbReference>
<proteinExistence type="predicted"/>
<keyword evidence="2" id="KW-1185">Reference proteome</keyword>
<organism evidence="1 2">
    <name type="scientific">Entomophthora muscae</name>
    <dbReference type="NCBI Taxonomy" id="34485"/>
    <lineage>
        <taxon>Eukaryota</taxon>
        <taxon>Fungi</taxon>
        <taxon>Fungi incertae sedis</taxon>
        <taxon>Zoopagomycota</taxon>
        <taxon>Entomophthoromycotina</taxon>
        <taxon>Entomophthoromycetes</taxon>
        <taxon>Entomophthorales</taxon>
        <taxon>Entomophthoraceae</taxon>
        <taxon>Entomophthora</taxon>
    </lineage>
</organism>
<accession>A0ACC2S3Z1</accession>
<protein>
    <submittedName>
        <fullName evidence="1">Uncharacterized protein</fullName>
    </submittedName>
</protein>
<comment type="caution">
    <text evidence="1">The sequence shown here is derived from an EMBL/GenBank/DDBJ whole genome shotgun (WGS) entry which is preliminary data.</text>
</comment>
<reference evidence="1" key="1">
    <citation type="submission" date="2022-04" db="EMBL/GenBank/DDBJ databases">
        <title>Genome of the entomopathogenic fungus Entomophthora muscae.</title>
        <authorList>
            <person name="Elya C."/>
            <person name="Lovett B.R."/>
            <person name="Lee E."/>
            <person name="Macias A.M."/>
            <person name="Hajek A.E."/>
            <person name="De Bivort B.L."/>
            <person name="Kasson M.T."/>
            <person name="De Fine Licht H.H."/>
            <person name="Stajich J.E."/>
        </authorList>
    </citation>
    <scope>NUCLEOTIDE SEQUENCE</scope>
    <source>
        <strain evidence="1">Berkeley</strain>
    </source>
</reference>
<feature type="non-terminal residue" evidence="1">
    <location>
        <position position="1"/>
    </location>
</feature>
<gene>
    <name evidence="1" type="ORF">DSO57_1028275</name>
</gene>
<evidence type="ECO:0000313" key="1">
    <source>
        <dbReference type="EMBL" id="KAJ9056871.1"/>
    </source>
</evidence>
<dbReference type="EMBL" id="QTSX02005858">
    <property type="protein sequence ID" value="KAJ9056871.1"/>
    <property type="molecule type" value="Genomic_DNA"/>
</dbReference>
<name>A0ACC2S3Z1_9FUNG</name>
<sequence>AQDCDTTVASSERDTATQAEEVEVVDSIFAETEMPLACLPCFGFEDLQDWPKNIVPETVSSPFATPSALLCACCNPEELPSAYPAIINWFGISHHEEKLYVYMQALFAEDNKVRPIWLGICYHISYDAEWLIGEVNLCLNVMVETLLTSPCSMSISSPSATNTFEKLLASGHWTACQL</sequence>
<evidence type="ECO:0000313" key="2">
    <source>
        <dbReference type="Proteomes" id="UP001165960"/>
    </source>
</evidence>